<evidence type="ECO:0000256" key="4">
    <source>
        <dbReference type="ARBA" id="ARBA00023136"/>
    </source>
</evidence>
<organism evidence="8 9">
    <name type="scientific">Lithohypha guttulata</name>
    <dbReference type="NCBI Taxonomy" id="1690604"/>
    <lineage>
        <taxon>Eukaryota</taxon>
        <taxon>Fungi</taxon>
        <taxon>Dikarya</taxon>
        <taxon>Ascomycota</taxon>
        <taxon>Pezizomycotina</taxon>
        <taxon>Eurotiomycetes</taxon>
        <taxon>Chaetothyriomycetidae</taxon>
        <taxon>Chaetothyriales</taxon>
        <taxon>Trichomeriaceae</taxon>
        <taxon>Lithohypha</taxon>
    </lineage>
</organism>
<keyword evidence="9" id="KW-1185">Reference proteome</keyword>
<sequence length="205" mass="21605">MGVCPITLTKFVGTFSLGLLTGTSYTLSTITLPTLALLPSATTASRTLSALQTSTTRTCLTLASISSLSLITAFTLASKRNKHPYLLWTALASFLGGQGVEWYFNGFDRFPTFRARKNVQGAGSGAGPSDSAEVRGRKAGGMGESEYVSVGREPSSGSEDVSENAVNGEKVEMEMARERKVQFVRTLVAGAGFLMSVVGIWGDGA</sequence>
<dbReference type="Proteomes" id="UP001345013">
    <property type="component" value="Unassembled WGS sequence"/>
</dbReference>
<evidence type="ECO:0000256" key="1">
    <source>
        <dbReference type="ARBA" id="ARBA00004141"/>
    </source>
</evidence>
<feature type="transmembrane region" description="Helical" evidence="7">
    <location>
        <begin position="85"/>
        <end position="104"/>
    </location>
</feature>
<accession>A0ABR0JVN5</accession>
<evidence type="ECO:0000313" key="8">
    <source>
        <dbReference type="EMBL" id="KAK5075780.1"/>
    </source>
</evidence>
<dbReference type="PANTHER" id="PTHR37278">
    <property type="entry name" value="AUTOPHAGY-RELATED PROTEIN 33-RELATED"/>
    <property type="match status" value="1"/>
</dbReference>
<dbReference type="InterPro" id="IPR051668">
    <property type="entry name" value="ATG33"/>
</dbReference>
<evidence type="ECO:0000256" key="6">
    <source>
        <dbReference type="SAM" id="MobiDB-lite"/>
    </source>
</evidence>
<keyword evidence="2 7" id="KW-0812">Transmembrane</keyword>
<evidence type="ECO:0000256" key="5">
    <source>
        <dbReference type="ARBA" id="ARBA00038013"/>
    </source>
</evidence>
<feature type="region of interest" description="Disordered" evidence="6">
    <location>
        <begin position="118"/>
        <end position="168"/>
    </location>
</feature>
<name>A0ABR0JVN5_9EURO</name>
<comment type="caution">
    <text evidence="8">The sequence shown here is derived from an EMBL/GenBank/DDBJ whole genome shotgun (WGS) entry which is preliminary data.</text>
</comment>
<comment type="similarity">
    <text evidence="5">Belongs to the ATG33 family.</text>
</comment>
<proteinExistence type="inferred from homology"/>
<protein>
    <submittedName>
        <fullName evidence="8">Uncharacterized protein</fullName>
    </submittedName>
</protein>
<feature type="transmembrane region" description="Helical" evidence="7">
    <location>
        <begin position="59"/>
        <end position="79"/>
    </location>
</feature>
<evidence type="ECO:0000256" key="7">
    <source>
        <dbReference type="SAM" id="Phobius"/>
    </source>
</evidence>
<dbReference type="EMBL" id="JAVRRG010000247">
    <property type="protein sequence ID" value="KAK5075780.1"/>
    <property type="molecule type" value="Genomic_DNA"/>
</dbReference>
<keyword evidence="4 7" id="KW-0472">Membrane</keyword>
<feature type="transmembrane region" description="Helical" evidence="7">
    <location>
        <begin position="15"/>
        <end position="38"/>
    </location>
</feature>
<evidence type="ECO:0000313" key="9">
    <source>
        <dbReference type="Proteomes" id="UP001345013"/>
    </source>
</evidence>
<reference evidence="8 9" key="1">
    <citation type="submission" date="2023-08" db="EMBL/GenBank/DDBJ databases">
        <title>Black Yeasts Isolated from many extreme environments.</title>
        <authorList>
            <person name="Coleine C."/>
            <person name="Stajich J.E."/>
            <person name="Selbmann L."/>
        </authorList>
    </citation>
    <scope>NUCLEOTIDE SEQUENCE [LARGE SCALE GENOMIC DNA]</scope>
    <source>
        <strain evidence="8 9">CCFEE 5885</strain>
    </source>
</reference>
<comment type="subcellular location">
    <subcellularLocation>
        <location evidence="1">Membrane</location>
        <topology evidence="1">Multi-pass membrane protein</topology>
    </subcellularLocation>
</comment>
<keyword evidence="3 7" id="KW-1133">Transmembrane helix</keyword>
<dbReference type="PANTHER" id="PTHR37278:SF1">
    <property type="entry name" value="AUTOPHAGY-RELATED PROTEIN 33-RELATED"/>
    <property type="match status" value="1"/>
</dbReference>
<feature type="transmembrane region" description="Helical" evidence="7">
    <location>
        <begin position="183"/>
        <end position="202"/>
    </location>
</feature>
<evidence type="ECO:0000256" key="2">
    <source>
        <dbReference type="ARBA" id="ARBA00022692"/>
    </source>
</evidence>
<evidence type="ECO:0000256" key="3">
    <source>
        <dbReference type="ARBA" id="ARBA00022989"/>
    </source>
</evidence>
<gene>
    <name evidence="8" type="ORF">LTR24_009897</name>
</gene>